<evidence type="ECO:0000313" key="3">
    <source>
        <dbReference type="Proteomes" id="UP000557307"/>
    </source>
</evidence>
<dbReference type="AlphaFoldDB" id="A0A840U3Y2"/>
<reference evidence="2 3" key="1">
    <citation type="submission" date="2020-08" db="EMBL/GenBank/DDBJ databases">
        <title>Genomic Encyclopedia of Type Strains, Phase IV (KMG-IV): sequencing the most valuable type-strain genomes for metagenomic binning, comparative biology and taxonomic classification.</title>
        <authorList>
            <person name="Goeker M."/>
        </authorList>
    </citation>
    <scope>NUCLEOTIDE SEQUENCE [LARGE SCALE GENOMIC DNA]</scope>
    <source>
        <strain evidence="2 3">DSM 105074</strain>
    </source>
</reference>
<dbReference type="SUPFAM" id="SSF81606">
    <property type="entry name" value="PP2C-like"/>
    <property type="match status" value="1"/>
</dbReference>
<dbReference type="EMBL" id="JACHGF010000010">
    <property type="protein sequence ID" value="MBB5286549.1"/>
    <property type="molecule type" value="Genomic_DNA"/>
</dbReference>
<accession>A0A840U3Y2</accession>
<proteinExistence type="predicted"/>
<dbReference type="Gene3D" id="3.30.565.10">
    <property type="entry name" value="Histidine kinase-like ATPase, C-terminal domain"/>
    <property type="match status" value="1"/>
</dbReference>
<dbReference type="Pfam" id="PF13581">
    <property type="entry name" value="HATPase_c_2"/>
    <property type="match status" value="1"/>
</dbReference>
<name>A0A840U3Y2_9BACT</name>
<dbReference type="InterPro" id="IPR039248">
    <property type="entry name" value="Ptase_RsbX"/>
</dbReference>
<feature type="domain" description="PPM-type phosphatase" evidence="1">
    <location>
        <begin position="140"/>
        <end position="335"/>
    </location>
</feature>
<dbReference type="InterPro" id="IPR001932">
    <property type="entry name" value="PPM-type_phosphatase-like_dom"/>
</dbReference>
<organism evidence="2 3">
    <name type="scientific">Rhabdobacter roseus</name>
    <dbReference type="NCBI Taxonomy" id="1655419"/>
    <lineage>
        <taxon>Bacteria</taxon>
        <taxon>Pseudomonadati</taxon>
        <taxon>Bacteroidota</taxon>
        <taxon>Cytophagia</taxon>
        <taxon>Cytophagales</taxon>
        <taxon>Cytophagaceae</taxon>
        <taxon>Rhabdobacter</taxon>
    </lineage>
</organism>
<dbReference type="Gene3D" id="3.60.40.10">
    <property type="entry name" value="PPM-type phosphatase domain"/>
    <property type="match status" value="1"/>
</dbReference>
<dbReference type="PANTHER" id="PTHR35801:SF1">
    <property type="entry name" value="PHOSPHOSERINE PHOSPHATASE RSBX"/>
    <property type="match status" value="1"/>
</dbReference>
<dbReference type="CDD" id="cd16934">
    <property type="entry name" value="HATPase_RsbT-like"/>
    <property type="match status" value="1"/>
</dbReference>
<comment type="caution">
    <text evidence="2">The sequence shown here is derived from an EMBL/GenBank/DDBJ whole genome shotgun (WGS) entry which is preliminary data.</text>
</comment>
<dbReference type="SUPFAM" id="SSF55874">
    <property type="entry name" value="ATPase domain of HSP90 chaperone/DNA topoisomerase II/histidine kinase"/>
    <property type="match status" value="1"/>
</dbReference>
<dbReference type="Pfam" id="PF07228">
    <property type="entry name" value="SpoIIE"/>
    <property type="match status" value="1"/>
</dbReference>
<dbReference type="InterPro" id="IPR003594">
    <property type="entry name" value="HATPase_dom"/>
</dbReference>
<dbReference type="InterPro" id="IPR036457">
    <property type="entry name" value="PPM-type-like_dom_sf"/>
</dbReference>
<dbReference type="PANTHER" id="PTHR35801">
    <property type="entry name" value="PHOSPHOSERINE PHOSPHATASE RSBX"/>
    <property type="match status" value="1"/>
</dbReference>
<protein>
    <submittedName>
        <fullName evidence="2">Anti-sigma regulatory factor (Ser/Thr protein kinase)</fullName>
    </submittedName>
</protein>
<evidence type="ECO:0000259" key="1">
    <source>
        <dbReference type="SMART" id="SM00331"/>
    </source>
</evidence>
<dbReference type="RefSeq" id="WP_184177800.1">
    <property type="nucleotide sequence ID" value="NZ_JACHGF010000010.1"/>
</dbReference>
<gene>
    <name evidence="2" type="ORF">HNQ92_004710</name>
</gene>
<dbReference type="SMART" id="SM00331">
    <property type="entry name" value="PP2C_SIG"/>
    <property type="match status" value="1"/>
</dbReference>
<dbReference type="Proteomes" id="UP000557307">
    <property type="component" value="Unassembled WGS sequence"/>
</dbReference>
<dbReference type="InterPro" id="IPR036890">
    <property type="entry name" value="HATPase_C_sf"/>
</dbReference>
<evidence type="ECO:0000313" key="2">
    <source>
        <dbReference type="EMBL" id="MBB5286549.1"/>
    </source>
</evidence>
<keyword evidence="3" id="KW-1185">Reference proteome</keyword>
<sequence>MDSLQQVVFSLTDRSYLNILKKDIVKIAEPVGLSTKRVAELELVISEISTNLLKHAGGGELVVRLLYENANKGIEILSIDKGPGMADPARMIEDGVSTTGTLGHGLGSIKRLSDQFQLYSLKGWGTVLLSRIFSQPVSQSPPASVGIYPVVLRKPGEKVCGDAYAWKANPYFLKVMLADGLGHGPLANLAAQRACEAFRKSTFNDPSDILKDIHKHVKDTRGLVGTVAVYDLLHKTWRICGVGNISTRLCNALTAKTHMPFNGILGINISGRLQSQTIVNETGSYLVLCSDGISTRWETNKHAAVFKYDLSILAAVIYKDYARHSDDMSVVVVKVN</sequence>